<protein>
    <submittedName>
        <fullName evidence="4">Cysteine proteinase</fullName>
    </submittedName>
</protein>
<dbReference type="GO" id="GO:0004198">
    <property type="term" value="F:calcium-dependent cysteine-type endopeptidase activity"/>
    <property type="evidence" value="ECO:0007669"/>
    <property type="project" value="InterPro"/>
</dbReference>
<keyword evidence="5" id="KW-1185">Reference proteome</keyword>
<comment type="caution">
    <text evidence="4">The sequence shown here is derived from an EMBL/GenBank/DDBJ whole genome shotgun (WGS) entry which is preliminary data.</text>
</comment>
<evidence type="ECO:0000259" key="3">
    <source>
        <dbReference type="PROSITE" id="PS50203"/>
    </source>
</evidence>
<organism evidence="4 5">
    <name type="scientific">Parathielavia appendiculata</name>
    <dbReference type="NCBI Taxonomy" id="2587402"/>
    <lineage>
        <taxon>Eukaryota</taxon>
        <taxon>Fungi</taxon>
        <taxon>Dikarya</taxon>
        <taxon>Ascomycota</taxon>
        <taxon>Pezizomycotina</taxon>
        <taxon>Sordariomycetes</taxon>
        <taxon>Sordariomycetidae</taxon>
        <taxon>Sordariales</taxon>
        <taxon>Chaetomiaceae</taxon>
        <taxon>Parathielavia</taxon>
    </lineage>
</organism>
<dbReference type="InterPro" id="IPR038765">
    <property type="entry name" value="Papain-like_cys_pep_sf"/>
</dbReference>
<reference evidence="4" key="1">
    <citation type="journal article" date="2023" name="Mol. Phylogenet. Evol.">
        <title>Genome-scale phylogeny and comparative genomics of the fungal order Sordariales.</title>
        <authorList>
            <person name="Hensen N."/>
            <person name="Bonometti L."/>
            <person name="Westerberg I."/>
            <person name="Brannstrom I.O."/>
            <person name="Guillou S."/>
            <person name="Cros-Aarteil S."/>
            <person name="Calhoun S."/>
            <person name="Haridas S."/>
            <person name="Kuo A."/>
            <person name="Mondo S."/>
            <person name="Pangilinan J."/>
            <person name="Riley R."/>
            <person name="LaButti K."/>
            <person name="Andreopoulos B."/>
            <person name="Lipzen A."/>
            <person name="Chen C."/>
            <person name="Yan M."/>
            <person name="Daum C."/>
            <person name="Ng V."/>
            <person name="Clum A."/>
            <person name="Steindorff A."/>
            <person name="Ohm R.A."/>
            <person name="Martin F."/>
            <person name="Silar P."/>
            <person name="Natvig D.O."/>
            <person name="Lalanne C."/>
            <person name="Gautier V."/>
            <person name="Ament-Velasquez S.L."/>
            <person name="Kruys A."/>
            <person name="Hutchinson M.I."/>
            <person name="Powell A.J."/>
            <person name="Barry K."/>
            <person name="Miller A.N."/>
            <person name="Grigoriev I.V."/>
            <person name="Debuchy R."/>
            <person name="Gladieux P."/>
            <person name="Hiltunen Thoren M."/>
            <person name="Johannesson H."/>
        </authorList>
    </citation>
    <scope>NUCLEOTIDE SEQUENCE</scope>
    <source>
        <strain evidence="4">CBS 731.68</strain>
    </source>
</reference>
<reference evidence="4" key="2">
    <citation type="submission" date="2023-05" db="EMBL/GenBank/DDBJ databases">
        <authorList>
            <consortium name="Lawrence Berkeley National Laboratory"/>
            <person name="Steindorff A."/>
            <person name="Hensen N."/>
            <person name="Bonometti L."/>
            <person name="Westerberg I."/>
            <person name="Brannstrom I.O."/>
            <person name="Guillou S."/>
            <person name="Cros-Aarteil S."/>
            <person name="Calhoun S."/>
            <person name="Haridas S."/>
            <person name="Kuo A."/>
            <person name="Mondo S."/>
            <person name="Pangilinan J."/>
            <person name="Riley R."/>
            <person name="Labutti K."/>
            <person name="Andreopoulos B."/>
            <person name="Lipzen A."/>
            <person name="Chen C."/>
            <person name="Yanf M."/>
            <person name="Daum C."/>
            <person name="Ng V."/>
            <person name="Clum A."/>
            <person name="Ohm R."/>
            <person name="Martin F."/>
            <person name="Silar P."/>
            <person name="Natvig D."/>
            <person name="Lalanne C."/>
            <person name="Gautier V."/>
            <person name="Ament-Velasquez S.L."/>
            <person name="Kruys A."/>
            <person name="Hutchinson M.I."/>
            <person name="Powell A.J."/>
            <person name="Barry K."/>
            <person name="Miller A.N."/>
            <person name="Grigoriev I.V."/>
            <person name="Debuchy R."/>
            <person name="Gladieux P."/>
            <person name="Thoren M.H."/>
            <person name="Johannesson H."/>
        </authorList>
    </citation>
    <scope>NUCLEOTIDE SEQUENCE</scope>
    <source>
        <strain evidence="4">CBS 731.68</strain>
    </source>
</reference>
<dbReference type="Gene3D" id="3.90.70.10">
    <property type="entry name" value="Cysteine proteinases"/>
    <property type="match status" value="1"/>
</dbReference>
<feature type="domain" description="Calpain catalytic" evidence="3">
    <location>
        <begin position="172"/>
        <end position="502"/>
    </location>
</feature>
<dbReference type="AlphaFoldDB" id="A0AAN6Z4X8"/>
<dbReference type="SUPFAM" id="SSF54001">
    <property type="entry name" value="Cysteine proteinases"/>
    <property type="match status" value="1"/>
</dbReference>
<dbReference type="GO" id="GO:0006508">
    <property type="term" value="P:proteolysis"/>
    <property type="evidence" value="ECO:0007669"/>
    <property type="project" value="InterPro"/>
</dbReference>
<dbReference type="PROSITE" id="PS50203">
    <property type="entry name" value="CALPAIN_CAT"/>
    <property type="match status" value="1"/>
</dbReference>
<dbReference type="EMBL" id="MU853226">
    <property type="protein sequence ID" value="KAK4124733.1"/>
    <property type="molecule type" value="Genomic_DNA"/>
</dbReference>
<dbReference type="RefSeq" id="XP_062648504.1">
    <property type="nucleotide sequence ID" value="XM_062788691.1"/>
</dbReference>
<accession>A0AAN6Z4X8</accession>
<name>A0AAN6Z4X8_9PEZI</name>
<evidence type="ECO:0000256" key="2">
    <source>
        <dbReference type="SAM" id="MobiDB-lite"/>
    </source>
</evidence>
<evidence type="ECO:0000256" key="1">
    <source>
        <dbReference type="PROSITE-ProRule" id="PRU00239"/>
    </source>
</evidence>
<evidence type="ECO:0000313" key="4">
    <source>
        <dbReference type="EMBL" id="KAK4124733.1"/>
    </source>
</evidence>
<comment type="caution">
    <text evidence="1">Lacks conserved residue(s) required for the propagation of feature annotation.</text>
</comment>
<gene>
    <name evidence="4" type="ORF">N657DRAFT_569871</name>
</gene>
<dbReference type="Proteomes" id="UP001302602">
    <property type="component" value="Unassembled WGS sequence"/>
</dbReference>
<feature type="compositionally biased region" description="Basic and acidic residues" evidence="2">
    <location>
        <begin position="342"/>
        <end position="354"/>
    </location>
</feature>
<feature type="region of interest" description="Disordered" evidence="2">
    <location>
        <begin position="329"/>
        <end position="363"/>
    </location>
</feature>
<dbReference type="GeneID" id="87825461"/>
<proteinExistence type="predicted"/>
<evidence type="ECO:0000313" key="5">
    <source>
        <dbReference type="Proteomes" id="UP001302602"/>
    </source>
</evidence>
<dbReference type="InterPro" id="IPR001300">
    <property type="entry name" value="Peptidase_C2_calpain_cat"/>
</dbReference>
<sequence>MFKMTGSKPEQPDNPPKHGLYIGAINPFALCEAVLGRKLSWTDPATTRLVSSILQTDYEELFDMRFKSILYAGIRLSESGDKAEPIPAKDMHTLEPRDLVTPDFSRVEKLGDLDRVGLKDLDKIKVKHAVMSNGNLRLTLEPESLGKTVCNSEMTWILRELCTPFRIKPKEEWIPPNGSWTEISYCNRQQATMFSNPVQGAISNSWFMAALMSVAWADPTVIKHCTGPRRSKSSSSSSSSEDCSLSVKFYSKGGDKDASTATVTVNCELPTNNSSSMLMYCRPSGMSTWTAHYSTHSYMMQSTTWNAELWAPLYEKAFAAWLTSSSSEESHDPESSSAAAARDSDASHHWHQHPDLTQTSHGDPVKAMCQLTDKDPQYFQTSHRRGADLLSLVRTHCFNQRTIYPMVAWTRPSDSKFRGCTLVGNMAYSVLGWAAPQERKQYIVLRHPWGVTEPEGMTSYPGVVSRVEAEFWPPIELVDRKGVFAIETEPFKEYFAGVGVAK</sequence>